<organism evidence="2">
    <name type="scientific">uncultured Alphaproteobacteria bacterium</name>
    <dbReference type="NCBI Taxonomy" id="91750"/>
    <lineage>
        <taxon>Bacteria</taxon>
        <taxon>Pseudomonadati</taxon>
        <taxon>Pseudomonadota</taxon>
        <taxon>Alphaproteobacteria</taxon>
        <taxon>environmental samples</taxon>
    </lineage>
</organism>
<protein>
    <submittedName>
        <fullName evidence="2">Uncharacterized protein</fullName>
    </submittedName>
</protein>
<reference evidence="2" key="1">
    <citation type="submission" date="2016-04" db="EMBL/GenBank/DDBJ databases">
        <authorList>
            <person name="Evans L.H."/>
            <person name="Alamgir A."/>
            <person name="Owens N."/>
            <person name="Weber N.D."/>
            <person name="Virtaneva K."/>
            <person name="Barbian K."/>
            <person name="Babar A."/>
            <person name="Rosenke K."/>
        </authorList>
    </citation>
    <scope>NUCLEOTIDE SEQUENCE</scope>
    <source>
        <strain evidence="2">86</strain>
    </source>
</reference>
<sequence length="152" mass="16479">MAFEIILPARGRAIQSGVTVAIRKCSADSQMIVIAMGPDVQLKCGWVLGDLILPRRGTGEDLGKLLLTKGGEGYRLRQIGSSKALKKPRLSISLPLWPGLAKEVQFAKRCSWKATPDGLLITLPEWAGRPPKRFDDAKRAASPAAKPYPAFS</sequence>
<gene>
    <name evidence="2" type="ORF">KL86APRO_40078</name>
</gene>
<name>A0A212KMW0_9PROT</name>
<accession>A0A212KMW0</accession>
<dbReference type="AlphaFoldDB" id="A0A212KMW0"/>
<evidence type="ECO:0000313" key="2">
    <source>
        <dbReference type="EMBL" id="SBW13056.1"/>
    </source>
</evidence>
<dbReference type="EMBL" id="FLUO01000004">
    <property type="protein sequence ID" value="SBW13056.1"/>
    <property type="molecule type" value="Genomic_DNA"/>
</dbReference>
<evidence type="ECO:0000256" key="1">
    <source>
        <dbReference type="SAM" id="MobiDB-lite"/>
    </source>
</evidence>
<proteinExistence type="predicted"/>
<feature type="region of interest" description="Disordered" evidence="1">
    <location>
        <begin position="128"/>
        <end position="152"/>
    </location>
</feature>